<accession>W2V1T7</accession>
<proteinExistence type="predicted"/>
<dbReference type="Proteomes" id="UP000018951">
    <property type="component" value="Unassembled WGS sequence"/>
</dbReference>
<keyword evidence="2" id="KW-1185">Reference proteome</keyword>
<organism evidence="1 2">
    <name type="scientific">Candidatus Xenolissoclinum pacificiensis L6</name>
    <dbReference type="NCBI Taxonomy" id="1401685"/>
    <lineage>
        <taxon>Bacteria</taxon>
        <taxon>Pseudomonadati</taxon>
        <taxon>Pseudomonadota</taxon>
        <taxon>Alphaproteobacteria</taxon>
        <taxon>Rickettsiales</taxon>
        <taxon>Anaplasmataceae</taxon>
        <taxon>Candidatus Xenolissoclinum</taxon>
    </lineage>
</organism>
<gene>
    <name evidence="1" type="ORF">P857_791</name>
</gene>
<reference evidence="1 2" key="1">
    <citation type="journal article" date="2013" name="PLoS ONE">
        <title>Bacterial endosymbiosis in a chordate host: long-term co-evolution and conservation of secondary metabolism.</title>
        <authorList>
            <person name="Kwan J.C."/>
            <person name="Schmidt E.W."/>
        </authorList>
    </citation>
    <scope>NUCLEOTIDE SEQUENCE [LARGE SCALE GENOMIC DNA]</scope>
    <source>
        <strain evidence="2">L6</strain>
    </source>
</reference>
<name>W2V1T7_9RICK</name>
<sequence>MFLHGGSFQSAFQYSVFECYMCCAKFSTLDMFFGNWLSIY</sequence>
<evidence type="ECO:0000313" key="1">
    <source>
        <dbReference type="EMBL" id="ETO91622.1"/>
    </source>
</evidence>
<dbReference type="EMBL" id="AXCJ01000001">
    <property type="protein sequence ID" value="ETO91622.1"/>
    <property type="molecule type" value="Genomic_DNA"/>
</dbReference>
<dbReference type="AlphaFoldDB" id="W2V1T7"/>
<protein>
    <submittedName>
        <fullName evidence="1">Uncharacterized protein</fullName>
    </submittedName>
</protein>
<comment type="caution">
    <text evidence="1">The sequence shown here is derived from an EMBL/GenBank/DDBJ whole genome shotgun (WGS) entry which is preliminary data.</text>
</comment>
<evidence type="ECO:0000313" key="2">
    <source>
        <dbReference type="Proteomes" id="UP000018951"/>
    </source>
</evidence>